<dbReference type="Proteomes" id="UP000695007">
    <property type="component" value="Unplaced"/>
</dbReference>
<evidence type="ECO:0000313" key="12">
    <source>
        <dbReference type="Proteomes" id="UP000695007"/>
    </source>
</evidence>
<dbReference type="RefSeq" id="XP_011499769.1">
    <property type="nucleotide sequence ID" value="XM_011501467.1"/>
</dbReference>
<keyword evidence="7" id="KW-1133">Transmembrane helix</keyword>
<dbReference type="PANTHER" id="PTHR11214:SF379">
    <property type="entry name" value="HEXOSYLTRANSFERASE-RELATED"/>
    <property type="match status" value="1"/>
</dbReference>
<dbReference type="GO" id="GO:0016758">
    <property type="term" value="F:hexosyltransferase activity"/>
    <property type="evidence" value="ECO:0007669"/>
    <property type="project" value="InterPro"/>
</dbReference>
<proteinExistence type="inferred from homology"/>
<dbReference type="GO" id="GO:0000139">
    <property type="term" value="C:Golgi membrane"/>
    <property type="evidence" value="ECO:0007669"/>
    <property type="project" value="UniProtKB-SubCell"/>
</dbReference>
<comment type="subcellular location">
    <subcellularLocation>
        <location evidence="1 10">Golgi apparatus membrane</location>
        <topology evidence="1 10">Single-pass type II membrane protein</topology>
    </subcellularLocation>
</comment>
<evidence type="ECO:0000256" key="3">
    <source>
        <dbReference type="ARBA" id="ARBA00022676"/>
    </source>
</evidence>
<evidence type="ECO:0000256" key="2">
    <source>
        <dbReference type="ARBA" id="ARBA00008661"/>
    </source>
</evidence>
<feature type="chain" id="PRO_5042502786" description="Hexosyltransferase" evidence="11">
    <location>
        <begin position="19"/>
        <end position="377"/>
    </location>
</feature>
<sequence>MCHIQFIFIVYFLTQVRILTEQTTFNSFVTNNRKLKYNEVFLNQYQPLILSSSRNNRNVQVTERDRYNILNDFESQDTNILSDPNIYKNSLFVSDYDKCKKKGKNLRLIIVILSHPLNYYARKSIRETWGQFRQYKEIQILFFLGIRTDFWLQKQVSKEIKVYNDIIQRYLHDTDANLSYKTNFALQWINEYCSEAKFMLKVHDNVFLNVPQLMIFVKTHMKCNNTIFAKFSQNIPYLFWSKQNNLNYFASQYKMPLLPVLVGDTYLLTNDTVKKLFKKALEKKAARINDIVMTSIIAEDLKINRRNIDKFLCQHEKIDPCNLHECIVLQNVESNEQHNLWKILFACDHHCPQYHCYQSLAKLVLPNTYILFILIEN</sequence>
<keyword evidence="4" id="KW-0808">Transferase</keyword>
<dbReference type="PANTHER" id="PTHR11214">
    <property type="entry name" value="BETA-1,3-N-ACETYLGLUCOSAMINYLTRANSFERASE"/>
    <property type="match status" value="1"/>
</dbReference>
<keyword evidence="5" id="KW-0812">Transmembrane</keyword>
<dbReference type="EC" id="2.4.1.-" evidence="10"/>
<dbReference type="AlphaFoldDB" id="A0AAJ7DX90"/>
<keyword evidence="9" id="KW-0472">Membrane</keyword>
<evidence type="ECO:0000256" key="4">
    <source>
        <dbReference type="ARBA" id="ARBA00022679"/>
    </source>
</evidence>
<keyword evidence="11" id="KW-0732">Signal</keyword>
<dbReference type="Gene3D" id="3.90.550.50">
    <property type="match status" value="1"/>
</dbReference>
<dbReference type="InterPro" id="IPR002659">
    <property type="entry name" value="Glyco_trans_31"/>
</dbReference>
<keyword evidence="8 10" id="KW-0333">Golgi apparatus</keyword>
<keyword evidence="6" id="KW-0735">Signal-anchor</keyword>
<gene>
    <name evidence="13" type="primary">LOC105363716</name>
</gene>
<dbReference type="GeneID" id="105363716"/>
<comment type="similarity">
    <text evidence="2 10">Belongs to the glycosyltransferase 31 family.</text>
</comment>
<evidence type="ECO:0000256" key="6">
    <source>
        <dbReference type="ARBA" id="ARBA00022968"/>
    </source>
</evidence>
<reference evidence="13" key="1">
    <citation type="submission" date="2025-08" db="UniProtKB">
        <authorList>
            <consortium name="RefSeq"/>
        </authorList>
    </citation>
    <scope>IDENTIFICATION</scope>
</reference>
<evidence type="ECO:0000256" key="10">
    <source>
        <dbReference type="RuleBase" id="RU363063"/>
    </source>
</evidence>
<feature type="signal peptide" evidence="11">
    <location>
        <begin position="1"/>
        <end position="18"/>
    </location>
</feature>
<protein>
    <recommendedName>
        <fullName evidence="10">Hexosyltransferase</fullName>
        <ecNumber evidence="10">2.4.1.-</ecNumber>
    </recommendedName>
</protein>
<evidence type="ECO:0000256" key="5">
    <source>
        <dbReference type="ARBA" id="ARBA00022692"/>
    </source>
</evidence>
<evidence type="ECO:0000256" key="7">
    <source>
        <dbReference type="ARBA" id="ARBA00022989"/>
    </source>
</evidence>
<dbReference type="GO" id="GO:0006493">
    <property type="term" value="P:protein O-linked glycosylation"/>
    <property type="evidence" value="ECO:0007669"/>
    <property type="project" value="TreeGrafter"/>
</dbReference>
<name>A0AAJ7DX90_9HYME</name>
<dbReference type="Pfam" id="PF01762">
    <property type="entry name" value="Galactosyl_T"/>
    <property type="match status" value="1"/>
</dbReference>
<keyword evidence="3 10" id="KW-0328">Glycosyltransferase</keyword>
<organism evidence="12 13">
    <name type="scientific">Ceratosolen solmsi marchali</name>
    <dbReference type="NCBI Taxonomy" id="326594"/>
    <lineage>
        <taxon>Eukaryota</taxon>
        <taxon>Metazoa</taxon>
        <taxon>Ecdysozoa</taxon>
        <taxon>Arthropoda</taxon>
        <taxon>Hexapoda</taxon>
        <taxon>Insecta</taxon>
        <taxon>Pterygota</taxon>
        <taxon>Neoptera</taxon>
        <taxon>Endopterygota</taxon>
        <taxon>Hymenoptera</taxon>
        <taxon>Apocrita</taxon>
        <taxon>Proctotrupomorpha</taxon>
        <taxon>Chalcidoidea</taxon>
        <taxon>Agaonidae</taxon>
        <taxon>Agaoninae</taxon>
        <taxon>Ceratosolen</taxon>
    </lineage>
</organism>
<evidence type="ECO:0000313" key="13">
    <source>
        <dbReference type="RefSeq" id="XP_011499769.1"/>
    </source>
</evidence>
<accession>A0AAJ7DX90</accession>
<evidence type="ECO:0000256" key="9">
    <source>
        <dbReference type="ARBA" id="ARBA00023136"/>
    </source>
</evidence>
<dbReference type="KEGG" id="csol:105363716"/>
<evidence type="ECO:0000256" key="11">
    <source>
        <dbReference type="SAM" id="SignalP"/>
    </source>
</evidence>
<evidence type="ECO:0000256" key="8">
    <source>
        <dbReference type="ARBA" id="ARBA00023034"/>
    </source>
</evidence>
<evidence type="ECO:0000256" key="1">
    <source>
        <dbReference type="ARBA" id="ARBA00004323"/>
    </source>
</evidence>
<keyword evidence="12" id="KW-1185">Reference proteome</keyword>